<dbReference type="PROSITE" id="PS50106">
    <property type="entry name" value="PDZ"/>
    <property type="match status" value="1"/>
</dbReference>
<name>A0A8J6CEC8_DIALT</name>
<keyword evidence="3" id="KW-1185">Reference proteome</keyword>
<accession>A0A8J6CEC8</accession>
<dbReference type="Gene3D" id="2.30.42.10">
    <property type="match status" value="1"/>
</dbReference>
<proteinExistence type="predicted"/>
<evidence type="ECO:0000313" key="3">
    <source>
        <dbReference type="Proteomes" id="UP000751190"/>
    </source>
</evidence>
<evidence type="ECO:0000313" key="2">
    <source>
        <dbReference type="EMBL" id="KAG8468006.1"/>
    </source>
</evidence>
<dbReference type="CDD" id="cd00136">
    <property type="entry name" value="PDZ_canonical"/>
    <property type="match status" value="1"/>
</dbReference>
<feature type="domain" description="PDZ" evidence="1">
    <location>
        <begin position="158"/>
        <end position="223"/>
    </location>
</feature>
<protein>
    <recommendedName>
        <fullName evidence="1">PDZ domain-containing protein</fullName>
    </recommendedName>
</protein>
<evidence type="ECO:0000259" key="1">
    <source>
        <dbReference type="PROSITE" id="PS50106"/>
    </source>
</evidence>
<reference evidence="2" key="1">
    <citation type="submission" date="2021-05" db="EMBL/GenBank/DDBJ databases">
        <title>The genome of the haptophyte Pavlova lutheri (Diacronema luteri, Pavlovales) - a model for lipid biosynthesis in eukaryotic algae.</title>
        <authorList>
            <person name="Hulatt C.J."/>
            <person name="Posewitz M.C."/>
        </authorList>
    </citation>
    <scope>NUCLEOTIDE SEQUENCE</scope>
    <source>
        <strain evidence="2">NIVA-4/92</strain>
    </source>
</reference>
<comment type="caution">
    <text evidence="2">The sequence shown here is derived from an EMBL/GenBank/DDBJ whole genome shotgun (WGS) entry which is preliminary data.</text>
</comment>
<dbReference type="Proteomes" id="UP000751190">
    <property type="component" value="Unassembled WGS sequence"/>
</dbReference>
<dbReference type="EMBL" id="JAGTXO010000005">
    <property type="protein sequence ID" value="KAG8468006.1"/>
    <property type="molecule type" value="Genomic_DNA"/>
</dbReference>
<dbReference type="Pfam" id="PF06905">
    <property type="entry name" value="FAIM1"/>
    <property type="match status" value="1"/>
</dbReference>
<dbReference type="OrthoDB" id="65789at2759"/>
<dbReference type="SMART" id="SM00228">
    <property type="entry name" value="PDZ"/>
    <property type="match status" value="1"/>
</dbReference>
<sequence>MSAATPPPQQLALNLAPTRKPLVATSNDLEGSNTAGIVTVRDSMGTPRSVRVVQKEEPEGVNMIKISWFYILEDKTYTIELRHGRLSGIRKIYVNKELILRDKRIVYALSARASMHDFDVGPKRARIVVEPASGAYSYQLFIDGRIVESAPPAATEIKSKIVRVVKDRRIGMTLQNNANGPGVVVVHFQPESAARDAGVAIGDILLSVNGEPTNTHEVAVHKIDLVKEGEAFLLAVAFESALHGARGARETDDNAVGDDLST</sequence>
<dbReference type="AlphaFoldDB" id="A0A8J6CEC8"/>
<dbReference type="SUPFAM" id="SSF50156">
    <property type="entry name" value="PDZ domain-like"/>
    <property type="match status" value="1"/>
</dbReference>
<dbReference type="InterPro" id="IPR010695">
    <property type="entry name" value="FAIM1"/>
</dbReference>
<dbReference type="Gene3D" id="2.40.128.180">
    <property type="match status" value="1"/>
</dbReference>
<dbReference type="InterPro" id="IPR038513">
    <property type="entry name" value="FAIM1_dom_sf"/>
</dbReference>
<organism evidence="2 3">
    <name type="scientific">Diacronema lutheri</name>
    <name type="common">Unicellular marine alga</name>
    <name type="synonym">Monochrysis lutheri</name>
    <dbReference type="NCBI Taxonomy" id="2081491"/>
    <lineage>
        <taxon>Eukaryota</taxon>
        <taxon>Haptista</taxon>
        <taxon>Haptophyta</taxon>
        <taxon>Pavlovophyceae</taxon>
        <taxon>Pavlovales</taxon>
        <taxon>Pavlovaceae</taxon>
        <taxon>Diacronema</taxon>
    </lineage>
</organism>
<dbReference type="InterPro" id="IPR001478">
    <property type="entry name" value="PDZ"/>
</dbReference>
<dbReference type="InterPro" id="IPR036034">
    <property type="entry name" value="PDZ_sf"/>
</dbReference>
<dbReference type="Pfam" id="PF00595">
    <property type="entry name" value="PDZ"/>
    <property type="match status" value="1"/>
</dbReference>
<gene>
    <name evidence="2" type="ORF">KFE25_007058</name>
</gene>